<proteinExistence type="predicted"/>
<evidence type="ECO:0000313" key="1">
    <source>
        <dbReference type="EMBL" id="KAL0479562.1"/>
    </source>
</evidence>
<accession>A0AAW2YQX3</accession>
<protein>
    <submittedName>
        <fullName evidence="1">Uncharacterized protein</fullName>
    </submittedName>
</protein>
<keyword evidence="2" id="KW-1185">Reference proteome</keyword>
<dbReference type="EMBL" id="JAOPGA020000576">
    <property type="protein sequence ID" value="KAL0479562.1"/>
    <property type="molecule type" value="Genomic_DNA"/>
</dbReference>
<organism evidence="1 2">
    <name type="scientific">Acrasis kona</name>
    <dbReference type="NCBI Taxonomy" id="1008807"/>
    <lineage>
        <taxon>Eukaryota</taxon>
        <taxon>Discoba</taxon>
        <taxon>Heterolobosea</taxon>
        <taxon>Tetramitia</taxon>
        <taxon>Eutetramitia</taxon>
        <taxon>Acrasidae</taxon>
        <taxon>Acrasis</taxon>
    </lineage>
</organism>
<dbReference type="Proteomes" id="UP001431209">
    <property type="component" value="Unassembled WGS sequence"/>
</dbReference>
<comment type="caution">
    <text evidence="1">The sequence shown here is derived from an EMBL/GenBank/DDBJ whole genome shotgun (WGS) entry which is preliminary data.</text>
</comment>
<name>A0AAW2YQX3_9EUKA</name>
<reference evidence="1 2" key="1">
    <citation type="submission" date="2024-03" db="EMBL/GenBank/DDBJ databases">
        <title>The Acrasis kona genome and developmental transcriptomes reveal deep origins of eukaryotic multicellular pathways.</title>
        <authorList>
            <person name="Sheikh S."/>
            <person name="Fu C.-J."/>
            <person name="Brown M.W."/>
            <person name="Baldauf S.L."/>
        </authorList>
    </citation>
    <scope>NUCLEOTIDE SEQUENCE [LARGE SCALE GENOMIC DNA]</scope>
    <source>
        <strain evidence="1 2">ATCC MYA-3509</strain>
    </source>
</reference>
<sequence length="104" mass="11789">MAGTDEKKITRRGGNVDEDKVFQGLQKKQKCKLCEQDFLLEKLPGAISYKSVLKLRESWGLDVHYPAPALLYQRVQLCVFCSQFFEPKLGEEKSPSSPSKASHK</sequence>
<evidence type="ECO:0000313" key="2">
    <source>
        <dbReference type="Proteomes" id="UP001431209"/>
    </source>
</evidence>
<dbReference type="AlphaFoldDB" id="A0AAW2YQX3"/>
<gene>
    <name evidence="1" type="ORF">AKO1_007746</name>
</gene>